<feature type="transmembrane region" description="Helical" evidence="1">
    <location>
        <begin position="40"/>
        <end position="65"/>
    </location>
</feature>
<accession>A0ABU8XZM2</accession>
<dbReference type="EMBL" id="JBBLZC010000036">
    <property type="protein sequence ID" value="MEK0085860.1"/>
    <property type="molecule type" value="Genomic_DNA"/>
</dbReference>
<sequence length="619" mass="67121">MRLLSNADWARRRAAVRDETAGGLRRAAALLGITRARLPLAVVLSLTFGLMLMAALAIVLGLAFYAGTANTRELLADRTNLLLDTLEGRVESLLRPVEEQLRAVASEITDGDLEPEPMMTRGRALRGILATTPQVVGMAFVRPDFRAFRFLRTKGSLPPEDWSGLEPIRRAFEHAAGDAVVWGAPAWSANLQQTVINAHIPVRRDGQLLGLLFAAVTLDTVVRRVDEISAGIGQPVFVLQGRDAVVALPRLDTSIVGPDHPLPLLPEAGDPVLAAMWAGSQANLDVLGEHLRGAVRLVEATGDRWVVLYREIAGFGDQPWVVGTYLPASVAGAEIRRLWYAGLLSLACIAVAVAATFWLGRRMARPVEKLAEAAAHIQALDLDAVPLLPRSHVRELDRAARAFNAMRNGLAWFETYVPRRLVRQLMDNPSPEVVASRQLEVTVLFTDIVGFSRLAEQLDAGEAASLLNRHFELLAGCVAETEGTVDKFLGDGMMAFWGAPLPQPDHALRAVRAALLIRDRLAEARGFPPLRLRLGIHTGTALVGNIGSSDRLNYTLVGDTVNIAQRLEQLGKEIAPDDGIVILASGTTAAHAAGLCRIEPLGPRQLRGRDETVEVFRLC</sequence>
<dbReference type="RefSeq" id="WP_418161709.1">
    <property type="nucleotide sequence ID" value="NZ_JBBLZC010000036.1"/>
</dbReference>
<gene>
    <name evidence="4" type="ORF">U1T56_22120</name>
</gene>
<dbReference type="CDD" id="cd07302">
    <property type="entry name" value="CHD"/>
    <property type="match status" value="1"/>
</dbReference>
<dbReference type="SUPFAM" id="SSF55073">
    <property type="entry name" value="Nucleotide cyclase"/>
    <property type="match status" value="1"/>
</dbReference>
<keyword evidence="1" id="KW-0472">Membrane</keyword>
<evidence type="ECO:0000313" key="4">
    <source>
        <dbReference type="EMBL" id="MEK0085860.1"/>
    </source>
</evidence>
<evidence type="ECO:0000259" key="3">
    <source>
        <dbReference type="PROSITE" id="PS50885"/>
    </source>
</evidence>
<dbReference type="InterPro" id="IPR003660">
    <property type="entry name" value="HAMP_dom"/>
</dbReference>
<dbReference type="Gene3D" id="3.30.450.20">
    <property type="entry name" value="PAS domain"/>
    <property type="match status" value="1"/>
</dbReference>
<feature type="domain" description="Guanylate cyclase" evidence="2">
    <location>
        <begin position="442"/>
        <end position="568"/>
    </location>
</feature>
<dbReference type="Pfam" id="PF00211">
    <property type="entry name" value="Guanylate_cyc"/>
    <property type="match status" value="1"/>
</dbReference>
<keyword evidence="5" id="KW-1185">Reference proteome</keyword>
<dbReference type="PANTHER" id="PTHR43081:SF1">
    <property type="entry name" value="ADENYLATE CYCLASE, TERMINAL-DIFFERENTIATION SPECIFIC"/>
    <property type="match status" value="1"/>
</dbReference>
<reference evidence="4 5" key="1">
    <citation type="submission" date="2024-01" db="EMBL/GenBank/DDBJ databases">
        <title>Multi-omics insights into the function and evolution of sodium benzoate biodegradation pathways in Benzoatithermus flavus gen. nov., sp. nov. from hot spring.</title>
        <authorList>
            <person name="Hu C.-J."/>
            <person name="Li W.-J."/>
        </authorList>
    </citation>
    <scope>NUCLEOTIDE SEQUENCE [LARGE SCALE GENOMIC DNA]</scope>
    <source>
        <strain evidence="4 5">SYSU G07066</strain>
    </source>
</reference>
<evidence type="ECO:0000259" key="2">
    <source>
        <dbReference type="PROSITE" id="PS50125"/>
    </source>
</evidence>
<proteinExistence type="predicted"/>
<evidence type="ECO:0000256" key="1">
    <source>
        <dbReference type="SAM" id="Phobius"/>
    </source>
</evidence>
<dbReference type="PROSITE" id="PS50125">
    <property type="entry name" value="GUANYLATE_CYCLASE_2"/>
    <property type="match status" value="1"/>
</dbReference>
<organism evidence="4 5">
    <name type="scientific">Benzoatithermus flavus</name>
    <dbReference type="NCBI Taxonomy" id="3108223"/>
    <lineage>
        <taxon>Bacteria</taxon>
        <taxon>Pseudomonadati</taxon>
        <taxon>Pseudomonadota</taxon>
        <taxon>Alphaproteobacteria</taxon>
        <taxon>Geminicoccales</taxon>
        <taxon>Geminicoccaceae</taxon>
        <taxon>Benzoatithermus</taxon>
    </lineage>
</organism>
<dbReference type="Proteomes" id="UP001375743">
    <property type="component" value="Unassembled WGS sequence"/>
</dbReference>
<feature type="transmembrane region" description="Helical" evidence="1">
    <location>
        <begin position="338"/>
        <end position="359"/>
    </location>
</feature>
<keyword evidence="1" id="KW-0812">Transmembrane</keyword>
<dbReference type="SMART" id="SM00304">
    <property type="entry name" value="HAMP"/>
    <property type="match status" value="1"/>
</dbReference>
<dbReference type="InterPro" id="IPR029787">
    <property type="entry name" value="Nucleotide_cyclase"/>
</dbReference>
<dbReference type="Pfam" id="PF00672">
    <property type="entry name" value="HAMP"/>
    <property type="match status" value="1"/>
</dbReference>
<dbReference type="InterPro" id="IPR050697">
    <property type="entry name" value="Adenylyl/Guanylyl_Cyclase_3/4"/>
</dbReference>
<comment type="caution">
    <text evidence="4">The sequence shown here is derived from an EMBL/GenBank/DDBJ whole genome shotgun (WGS) entry which is preliminary data.</text>
</comment>
<protein>
    <submittedName>
        <fullName evidence="4">Adenylate/guanylate cyclase domain-containing protein</fullName>
    </submittedName>
</protein>
<dbReference type="PANTHER" id="PTHR43081">
    <property type="entry name" value="ADENYLATE CYCLASE, TERMINAL-DIFFERENTIATION SPECIFIC-RELATED"/>
    <property type="match status" value="1"/>
</dbReference>
<keyword evidence="1" id="KW-1133">Transmembrane helix</keyword>
<dbReference type="Gene3D" id="3.30.70.1230">
    <property type="entry name" value="Nucleotide cyclase"/>
    <property type="match status" value="1"/>
</dbReference>
<evidence type="ECO:0000313" key="5">
    <source>
        <dbReference type="Proteomes" id="UP001375743"/>
    </source>
</evidence>
<dbReference type="SMART" id="SM00044">
    <property type="entry name" value="CYCc"/>
    <property type="match status" value="1"/>
</dbReference>
<dbReference type="CDD" id="cd06225">
    <property type="entry name" value="HAMP"/>
    <property type="match status" value="1"/>
</dbReference>
<name>A0ABU8XZM2_9PROT</name>
<dbReference type="CDD" id="cd18773">
    <property type="entry name" value="PDC1_HK_sensor"/>
    <property type="match status" value="1"/>
</dbReference>
<dbReference type="InterPro" id="IPR001054">
    <property type="entry name" value="A/G_cyclase"/>
</dbReference>
<dbReference type="PROSITE" id="PS50885">
    <property type="entry name" value="HAMP"/>
    <property type="match status" value="1"/>
</dbReference>
<feature type="domain" description="HAMP" evidence="3">
    <location>
        <begin position="361"/>
        <end position="415"/>
    </location>
</feature>
<dbReference type="Gene3D" id="6.10.340.10">
    <property type="match status" value="1"/>
</dbReference>